<dbReference type="CDD" id="cd07960">
    <property type="entry name" value="Anticodon_Ia_Ile_BEm"/>
    <property type="match status" value="1"/>
</dbReference>
<comment type="caution">
    <text evidence="14">The sequence shown here is derived from an EMBL/GenBank/DDBJ whole genome shotgun (WGS) entry which is preliminary data.</text>
</comment>
<comment type="domain">
    <text evidence="10">IleRS has two distinct active sites: one for aminoacylation and one for editing. The misactivated valine is translocated from the active site to the editing site, which sterically excludes the correctly activated isoleucine. The single editing site contains two valyl binding pockets, one specific for each substrate (Val-AMP or Val-tRNA(Ile)).</text>
</comment>
<feature type="domain" description="Methionyl/Valyl/Leucyl/Isoleucyl-tRNA synthetase anticodon-binding" evidence="13">
    <location>
        <begin position="693"/>
        <end position="848"/>
    </location>
</feature>
<dbReference type="InterPro" id="IPR001412">
    <property type="entry name" value="aa-tRNA-synth_I_CS"/>
</dbReference>
<dbReference type="GO" id="GO:0004822">
    <property type="term" value="F:isoleucine-tRNA ligase activity"/>
    <property type="evidence" value="ECO:0007669"/>
    <property type="project" value="UniProtKB-UniRule"/>
</dbReference>
<dbReference type="CDD" id="cd00818">
    <property type="entry name" value="IleRS_core"/>
    <property type="match status" value="1"/>
</dbReference>
<keyword evidence="6 10" id="KW-0648">Protein biosynthesis</keyword>
<sequence>MDYKDTLNLPKTGFPMKASLTNKEPQRLKTWYDKELYQRILEKREGAEKYVLHDGPPYANGHLHMGHALNKILKDFVVRIKSAQGFFSPYVPGWDCHGLPIEHQVDKKLGSKKKNMSVSDVRKECRRYAERFIDIQRDEFKRLGVLGDWDNPYITMDFEYEAVTLGELYRFFNNGGVYKGLKPVHWCTSCVTALAEAEIEYAQHTSDSIFVKFGVDEKTAKEFGIEGEIISVIIWTTTPWTLPANLAVAFHPELEYSFVKIKSSENDNLKAGEIVVVAKKLVEDLMQEFGVDDYEEIKSVAGVDFENKYAHHPFYDRKSLMILGEHVTTEQGSGIVHTAPGHGQEDYEVGREYGLEVLNPVDDYGIFKDSLPLFGGKNIFKANPEIVEHMRENGSLIKSSKVEHSYPHCWRCKKPVVFRATPQWFISMENNSLRKNALSEIKKVKWIPSWGEQRITSMIENRPDWCISRQRTWGVPIAVFTCQDCDETIIDEDIQEKVLEAFRKEGADAWFDYSVEDFLGLDFACPNCGSKKIRKETDILDVWFDSGTSHAAVCEKRDELTWPANMYLEGSDQHRGWFHSSLLESVGSRGKIAYKEVLTHGFVVDGEGRKMSKSVGNVITPDEIVNKYGAEILRLWVSAEDYSEDVRISADIIKRLVESYRKIRNTSRYLLGNLSDFQPDKNMVSYDQLLDLDRYILIKWEKAKKRILTAFDKYQFHTFYHTFINFCINTLSSFYLDILKDRLYTYKADSHYRKSAQTVVFTLMKEMCIIMSPVLSFTADEIWEYIPEYEGKSEFVFEETFPKMQEHNEAQLEEKWDKITAVRKEVNKALELARAEKLIGHPLDARVTLGSKENLRDILTADEGINRIFIISELIIKDYEEISDGFESENMPLKILIEQAPYEKCERCWVRSNSIGEDEEHPGICSRCVSQVK</sequence>
<evidence type="ECO:0000256" key="2">
    <source>
        <dbReference type="ARBA" id="ARBA00022490"/>
    </source>
</evidence>
<dbReference type="GO" id="GO:0005829">
    <property type="term" value="C:cytosol"/>
    <property type="evidence" value="ECO:0007669"/>
    <property type="project" value="TreeGrafter"/>
</dbReference>
<evidence type="ECO:0000256" key="7">
    <source>
        <dbReference type="ARBA" id="ARBA00023146"/>
    </source>
</evidence>
<dbReference type="GO" id="GO:0000049">
    <property type="term" value="F:tRNA binding"/>
    <property type="evidence" value="ECO:0007669"/>
    <property type="project" value="InterPro"/>
</dbReference>
<dbReference type="Gene3D" id="3.40.50.620">
    <property type="entry name" value="HUPs"/>
    <property type="match status" value="2"/>
</dbReference>
<keyword evidence="2 10" id="KW-0963">Cytoplasm</keyword>
<dbReference type="GO" id="GO:0006428">
    <property type="term" value="P:isoleucyl-tRNA aminoacylation"/>
    <property type="evidence" value="ECO:0007669"/>
    <property type="project" value="UniProtKB-UniRule"/>
</dbReference>
<keyword evidence="3 10" id="KW-0436">Ligase</keyword>
<feature type="short sequence motif" description="'KMSKS' region" evidence="10">
    <location>
        <begin position="610"/>
        <end position="614"/>
    </location>
</feature>
<keyword evidence="5 10" id="KW-0067">ATP-binding</keyword>
<dbReference type="InterPro" id="IPR023585">
    <property type="entry name" value="Ile-tRNA-ligase_type1"/>
</dbReference>
<dbReference type="FunFam" id="3.40.50.620:FF:000152">
    <property type="entry name" value="Isoleucine--tRNA ligase"/>
    <property type="match status" value="1"/>
</dbReference>
<evidence type="ECO:0000256" key="10">
    <source>
        <dbReference type="HAMAP-Rule" id="MF_02002"/>
    </source>
</evidence>
<keyword evidence="10" id="KW-0862">Zinc</keyword>
<dbReference type="FunFam" id="1.10.730.20:FF:000001">
    <property type="entry name" value="Isoleucine--tRNA ligase"/>
    <property type="match status" value="1"/>
</dbReference>
<dbReference type="InterPro" id="IPR013155">
    <property type="entry name" value="M/V/L/I-tRNA-synth_anticd-bd"/>
</dbReference>
<feature type="domain" description="Zinc finger FPG/IleRS-type" evidence="12">
    <location>
        <begin position="903"/>
        <end position="930"/>
    </location>
</feature>
<proteinExistence type="inferred from homology"/>
<dbReference type="AlphaFoldDB" id="A0A5D0MJW8"/>
<dbReference type="PROSITE" id="PS00178">
    <property type="entry name" value="AA_TRNA_LIGASE_I"/>
    <property type="match status" value="1"/>
</dbReference>
<feature type="domain" description="Aminoacyl-tRNA synthetase class Ia" evidence="11">
    <location>
        <begin position="27"/>
        <end position="649"/>
    </location>
</feature>
<feature type="binding site" evidence="10">
    <location>
        <position position="925"/>
    </location>
    <ligand>
        <name>Zn(2+)</name>
        <dbReference type="ChEBI" id="CHEBI:29105"/>
    </ligand>
</feature>
<dbReference type="InterPro" id="IPR010663">
    <property type="entry name" value="Znf_FPG/IleRS"/>
</dbReference>
<dbReference type="Pfam" id="PF00133">
    <property type="entry name" value="tRNA-synt_1"/>
    <property type="match status" value="1"/>
</dbReference>
<dbReference type="NCBIfam" id="TIGR00392">
    <property type="entry name" value="ileS"/>
    <property type="match status" value="1"/>
</dbReference>
<evidence type="ECO:0000313" key="14">
    <source>
        <dbReference type="EMBL" id="TYB34024.1"/>
    </source>
</evidence>
<evidence type="ECO:0000259" key="12">
    <source>
        <dbReference type="Pfam" id="PF06827"/>
    </source>
</evidence>
<dbReference type="InterPro" id="IPR002301">
    <property type="entry name" value="Ile-tRNA-ligase"/>
</dbReference>
<dbReference type="RefSeq" id="WP_303700500.1">
    <property type="nucleotide sequence ID" value="NZ_VSIV01000083.1"/>
</dbReference>
<dbReference type="Gene3D" id="1.10.730.20">
    <property type="match status" value="1"/>
</dbReference>
<gene>
    <name evidence="10 14" type="primary">ileS</name>
    <name evidence="14" type="ORF">FXF49_03380</name>
</gene>
<dbReference type="GO" id="GO:0008270">
    <property type="term" value="F:zinc ion binding"/>
    <property type="evidence" value="ECO:0007669"/>
    <property type="project" value="UniProtKB-UniRule"/>
</dbReference>
<feature type="binding site" evidence="10">
    <location>
        <position position="569"/>
    </location>
    <ligand>
        <name>L-isoleucyl-5'-AMP</name>
        <dbReference type="ChEBI" id="CHEBI:178002"/>
    </ligand>
</feature>
<evidence type="ECO:0000256" key="8">
    <source>
        <dbReference type="ARBA" id="ARBA00025217"/>
    </source>
</evidence>
<evidence type="ECO:0000259" key="13">
    <source>
        <dbReference type="Pfam" id="PF08264"/>
    </source>
</evidence>
<evidence type="ECO:0000256" key="1">
    <source>
        <dbReference type="ARBA" id="ARBA00006887"/>
    </source>
</evidence>
<dbReference type="Gene3D" id="1.10.10.830">
    <property type="entry name" value="Ile-tRNA synthetase CP2 domain-like"/>
    <property type="match status" value="1"/>
</dbReference>
<evidence type="ECO:0000256" key="3">
    <source>
        <dbReference type="ARBA" id="ARBA00022598"/>
    </source>
</evidence>
<dbReference type="Gene3D" id="3.90.740.10">
    <property type="entry name" value="Valyl/Leucyl/Isoleucyl-tRNA synthetase, editing domain"/>
    <property type="match status" value="1"/>
</dbReference>
<evidence type="ECO:0000256" key="5">
    <source>
        <dbReference type="ARBA" id="ARBA00022840"/>
    </source>
</evidence>
<dbReference type="EMBL" id="VSIV01000083">
    <property type="protein sequence ID" value="TYB34024.1"/>
    <property type="molecule type" value="Genomic_DNA"/>
</dbReference>
<comment type="subunit">
    <text evidence="10">Monomer.</text>
</comment>
<comment type="similarity">
    <text evidence="1 10">Belongs to the class-I aminoacyl-tRNA synthetase family. IleS type 1 subfamily.</text>
</comment>
<organism evidence="14 15">
    <name type="scientific">Flexistipes sinusarabici</name>
    <dbReference type="NCBI Taxonomy" id="2352"/>
    <lineage>
        <taxon>Bacteria</taxon>
        <taxon>Pseudomonadati</taxon>
        <taxon>Deferribacterota</taxon>
        <taxon>Deferribacteres</taxon>
        <taxon>Deferribacterales</taxon>
        <taxon>Flexistipitaceae</taxon>
        <taxon>Flexistipes</taxon>
    </lineage>
</organism>
<dbReference type="InterPro" id="IPR050081">
    <property type="entry name" value="Ile-tRNA_ligase"/>
</dbReference>
<evidence type="ECO:0000256" key="9">
    <source>
        <dbReference type="ARBA" id="ARBA00048359"/>
    </source>
</evidence>
<dbReference type="Proteomes" id="UP000323337">
    <property type="component" value="Unassembled WGS sequence"/>
</dbReference>
<keyword evidence="10" id="KW-0479">Metal-binding</keyword>
<dbReference type="InterPro" id="IPR009080">
    <property type="entry name" value="tRNAsynth_Ia_anticodon-bd"/>
</dbReference>
<dbReference type="PRINTS" id="PR00984">
    <property type="entry name" value="TRNASYNTHILE"/>
</dbReference>
<evidence type="ECO:0000256" key="4">
    <source>
        <dbReference type="ARBA" id="ARBA00022741"/>
    </source>
</evidence>
<dbReference type="EC" id="6.1.1.5" evidence="10"/>
<dbReference type="GO" id="GO:0005524">
    <property type="term" value="F:ATP binding"/>
    <property type="evidence" value="ECO:0007669"/>
    <property type="project" value="UniProtKB-UniRule"/>
</dbReference>
<dbReference type="InterPro" id="IPR033708">
    <property type="entry name" value="Anticodon_Ile_BEm"/>
</dbReference>
<dbReference type="PANTHER" id="PTHR42765">
    <property type="entry name" value="SOLEUCYL-TRNA SYNTHETASE"/>
    <property type="match status" value="1"/>
</dbReference>
<dbReference type="InterPro" id="IPR009008">
    <property type="entry name" value="Val/Leu/Ile-tRNA-synth_edit"/>
</dbReference>
<feature type="binding site" evidence="10">
    <location>
        <position position="613"/>
    </location>
    <ligand>
        <name>ATP</name>
        <dbReference type="ChEBI" id="CHEBI:30616"/>
    </ligand>
</feature>
<dbReference type="GO" id="GO:0002161">
    <property type="term" value="F:aminoacyl-tRNA deacylase activity"/>
    <property type="evidence" value="ECO:0007669"/>
    <property type="project" value="InterPro"/>
</dbReference>
<evidence type="ECO:0000313" key="15">
    <source>
        <dbReference type="Proteomes" id="UP000323337"/>
    </source>
</evidence>
<dbReference type="HAMAP" id="MF_02002">
    <property type="entry name" value="Ile_tRNA_synth_type1"/>
    <property type="match status" value="1"/>
</dbReference>
<name>A0A5D0MJW8_FLESI</name>
<protein>
    <recommendedName>
        <fullName evidence="10">Isoleucine--tRNA ligase</fullName>
        <ecNumber evidence="10">6.1.1.5</ecNumber>
    </recommendedName>
    <alternativeName>
        <fullName evidence="10">Isoleucyl-tRNA synthetase</fullName>
        <shortName evidence="10">IleRS</shortName>
    </alternativeName>
</protein>
<keyword evidence="7 10" id="KW-0030">Aminoacyl-tRNA synthetase</keyword>
<comment type="catalytic activity">
    <reaction evidence="9 10">
        <text>tRNA(Ile) + L-isoleucine + ATP = L-isoleucyl-tRNA(Ile) + AMP + diphosphate</text>
        <dbReference type="Rhea" id="RHEA:11060"/>
        <dbReference type="Rhea" id="RHEA-COMP:9666"/>
        <dbReference type="Rhea" id="RHEA-COMP:9695"/>
        <dbReference type="ChEBI" id="CHEBI:30616"/>
        <dbReference type="ChEBI" id="CHEBI:33019"/>
        <dbReference type="ChEBI" id="CHEBI:58045"/>
        <dbReference type="ChEBI" id="CHEBI:78442"/>
        <dbReference type="ChEBI" id="CHEBI:78528"/>
        <dbReference type="ChEBI" id="CHEBI:456215"/>
        <dbReference type="EC" id="6.1.1.5"/>
    </reaction>
</comment>
<feature type="binding site" evidence="10">
    <location>
        <position position="908"/>
    </location>
    <ligand>
        <name>Zn(2+)</name>
        <dbReference type="ChEBI" id="CHEBI:29105"/>
    </ligand>
</feature>
<evidence type="ECO:0000256" key="6">
    <source>
        <dbReference type="ARBA" id="ARBA00022917"/>
    </source>
</evidence>
<dbReference type="InterPro" id="IPR002300">
    <property type="entry name" value="aa-tRNA-synth_Ia"/>
</dbReference>
<comment type="function">
    <text evidence="8 10">Catalyzes the attachment of isoleucine to tRNA(Ile). As IleRS can inadvertently accommodate and process structurally similar amino acids such as valine, to avoid such errors it has two additional distinct tRNA(Ile)-dependent editing activities. One activity is designated as 'pretransfer' editing and involves the hydrolysis of activated Val-AMP. The other activity is designated 'posttransfer' editing and involves deacylation of mischarged Val-tRNA(Ile).</text>
</comment>
<feature type="binding site" evidence="10">
    <location>
        <position position="905"/>
    </location>
    <ligand>
        <name>Zn(2+)</name>
        <dbReference type="ChEBI" id="CHEBI:29105"/>
    </ligand>
</feature>
<dbReference type="Pfam" id="PF08264">
    <property type="entry name" value="Anticodon_1"/>
    <property type="match status" value="1"/>
</dbReference>
<feature type="binding site" evidence="10">
    <location>
        <position position="928"/>
    </location>
    <ligand>
        <name>Zn(2+)</name>
        <dbReference type="ChEBI" id="CHEBI:29105"/>
    </ligand>
</feature>
<comment type="subcellular location">
    <subcellularLocation>
        <location evidence="10">Cytoplasm</location>
    </subcellularLocation>
</comment>
<evidence type="ECO:0000259" key="11">
    <source>
        <dbReference type="Pfam" id="PF00133"/>
    </source>
</evidence>
<dbReference type="SUPFAM" id="SSF52374">
    <property type="entry name" value="Nucleotidylyl transferase"/>
    <property type="match status" value="1"/>
</dbReference>
<dbReference type="InterPro" id="IPR014729">
    <property type="entry name" value="Rossmann-like_a/b/a_fold"/>
</dbReference>
<dbReference type="Pfam" id="PF06827">
    <property type="entry name" value="zf-FPG_IleRS"/>
    <property type="match status" value="1"/>
</dbReference>
<reference evidence="14 15" key="1">
    <citation type="submission" date="2019-08" db="EMBL/GenBank/DDBJ databases">
        <title>Genomic characterization of a novel candidate phylum (ARYD3) from a high temperature, high salinity tertiary oil reservoir in north central Oklahoma, USA.</title>
        <authorList>
            <person name="Youssef N.H."/>
            <person name="Yadav A."/>
            <person name="Elshahed M.S."/>
        </authorList>
    </citation>
    <scope>NUCLEOTIDE SEQUENCE [LARGE SCALE GENOMIC DNA]</scope>
    <source>
        <strain evidence="14">ARYD1</strain>
    </source>
</reference>
<dbReference type="SUPFAM" id="SSF47323">
    <property type="entry name" value="Anticodon-binding domain of a subclass of class I aminoacyl-tRNA synthetases"/>
    <property type="match status" value="1"/>
</dbReference>
<feature type="short sequence motif" description="'HIGH' region" evidence="10">
    <location>
        <begin position="57"/>
        <end position="67"/>
    </location>
</feature>
<accession>A0A5D0MJW8</accession>
<dbReference type="PANTHER" id="PTHR42765:SF1">
    <property type="entry name" value="ISOLEUCINE--TRNA LIGASE, MITOCHONDRIAL"/>
    <property type="match status" value="1"/>
</dbReference>
<dbReference type="SUPFAM" id="SSF50677">
    <property type="entry name" value="ValRS/IleRS/LeuRS editing domain"/>
    <property type="match status" value="1"/>
</dbReference>
<keyword evidence="4 10" id="KW-0547">Nucleotide-binding</keyword>
<comment type="cofactor">
    <cofactor evidence="10">
        <name>Zn(2+)</name>
        <dbReference type="ChEBI" id="CHEBI:29105"/>
    </cofactor>
    <text evidence="10">Binds 1 zinc ion per subunit.</text>
</comment>